<evidence type="ECO:0008006" key="3">
    <source>
        <dbReference type="Google" id="ProtNLM"/>
    </source>
</evidence>
<evidence type="ECO:0000313" key="2">
    <source>
        <dbReference type="Proteomes" id="UP000605676"/>
    </source>
</evidence>
<reference evidence="1 2" key="1">
    <citation type="submission" date="2021-01" db="EMBL/GenBank/DDBJ databases">
        <title>Carboxyliciviraga sp.nov., isolated from coastal sediments.</title>
        <authorList>
            <person name="Lu D."/>
            <person name="Zhang T."/>
        </authorList>
    </citation>
    <scope>NUCLEOTIDE SEQUENCE [LARGE SCALE GENOMIC DNA]</scope>
    <source>
        <strain evidence="1 2">N1Y132</strain>
    </source>
</reference>
<organism evidence="1 2">
    <name type="scientific">Carboxylicivirga marina</name>
    <dbReference type="NCBI Taxonomy" id="2800988"/>
    <lineage>
        <taxon>Bacteria</taxon>
        <taxon>Pseudomonadati</taxon>
        <taxon>Bacteroidota</taxon>
        <taxon>Bacteroidia</taxon>
        <taxon>Marinilabiliales</taxon>
        <taxon>Marinilabiliaceae</taxon>
        <taxon>Carboxylicivirga</taxon>
    </lineage>
</organism>
<protein>
    <recommendedName>
        <fullName evidence="3">Glyoxalase</fullName>
    </recommendedName>
</protein>
<keyword evidence="2" id="KW-1185">Reference proteome</keyword>
<evidence type="ECO:0000313" key="1">
    <source>
        <dbReference type="EMBL" id="MBK3519809.1"/>
    </source>
</evidence>
<dbReference type="RefSeq" id="WP_200467027.1">
    <property type="nucleotide sequence ID" value="NZ_JAENRR010000093.1"/>
</dbReference>
<dbReference type="Proteomes" id="UP000605676">
    <property type="component" value="Unassembled WGS sequence"/>
</dbReference>
<name>A0ABS1HQ59_9BACT</name>
<accession>A0ABS1HQ59</accession>
<comment type="caution">
    <text evidence="1">The sequence shown here is derived from an EMBL/GenBank/DDBJ whole genome shotgun (WGS) entry which is preliminary data.</text>
</comment>
<gene>
    <name evidence="1" type="ORF">JIV24_20880</name>
</gene>
<sequence>MAKKVTGIGGIFFKCKSPSQMRDWYKQNLGLVTNEYGSLFEFRESDKP</sequence>
<dbReference type="EMBL" id="JAENRR010000093">
    <property type="protein sequence ID" value="MBK3519809.1"/>
    <property type="molecule type" value="Genomic_DNA"/>
</dbReference>
<proteinExistence type="predicted"/>